<comment type="caution">
    <text evidence="1">The sequence shown here is derived from an EMBL/GenBank/DDBJ whole genome shotgun (WGS) entry which is preliminary data.</text>
</comment>
<evidence type="ECO:0000313" key="1">
    <source>
        <dbReference type="EMBL" id="KAJ7559089.1"/>
    </source>
</evidence>
<proteinExistence type="predicted"/>
<evidence type="ECO:0000313" key="2">
    <source>
        <dbReference type="Proteomes" id="UP001162992"/>
    </source>
</evidence>
<protein>
    <submittedName>
        <fullName evidence="1">Uncharacterized protein</fullName>
    </submittedName>
</protein>
<gene>
    <name evidence="1" type="ORF">O6H91_04G069500</name>
</gene>
<reference evidence="2" key="1">
    <citation type="journal article" date="2024" name="Proc. Natl. Acad. Sci. U.S.A.">
        <title>Extraordinary preservation of gene collinearity over three hundred million years revealed in homosporous lycophytes.</title>
        <authorList>
            <person name="Li C."/>
            <person name="Wickell D."/>
            <person name="Kuo L.Y."/>
            <person name="Chen X."/>
            <person name="Nie B."/>
            <person name="Liao X."/>
            <person name="Peng D."/>
            <person name="Ji J."/>
            <person name="Jenkins J."/>
            <person name="Williams M."/>
            <person name="Shu S."/>
            <person name="Plott C."/>
            <person name="Barry K."/>
            <person name="Rajasekar S."/>
            <person name="Grimwood J."/>
            <person name="Han X."/>
            <person name="Sun S."/>
            <person name="Hou Z."/>
            <person name="He W."/>
            <person name="Dai G."/>
            <person name="Sun C."/>
            <person name="Schmutz J."/>
            <person name="Leebens-Mack J.H."/>
            <person name="Li F.W."/>
            <person name="Wang L."/>
        </authorList>
    </citation>
    <scope>NUCLEOTIDE SEQUENCE [LARGE SCALE GENOMIC DNA]</scope>
    <source>
        <strain evidence="2">cv. PW_Plant_1</strain>
    </source>
</reference>
<organism evidence="1 2">
    <name type="scientific">Diphasiastrum complanatum</name>
    <name type="common">Issler's clubmoss</name>
    <name type="synonym">Lycopodium complanatum</name>
    <dbReference type="NCBI Taxonomy" id="34168"/>
    <lineage>
        <taxon>Eukaryota</taxon>
        <taxon>Viridiplantae</taxon>
        <taxon>Streptophyta</taxon>
        <taxon>Embryophyta</taxon>
        <taxon>Tracheophyta</taxon>
        <taxon>Lycopodiopsida</taxon>
        <taxon>Lycopodiales</taxon>
        <taxon>Lycopodiaceae</taxon>
        <taxon>Lycopodioideae</taxon>
        <taxon>Diphasiastrum</taxon>
    </lineage>
</organism>
<name>A0ACC2DY13_DIPCM</name>
<dbReference type="Proteomes" id="UP001162992">
    <property type="component" value="Chromosome 4"/>
</dbReference>
<sequence length="1063" mass="118889">MEKRVSKENIKLMRDVVGLSPSEMDIIHALHLARNNLEKAINILLDTPGFQKNSSRSLVATFSAKGENFSPSENAGPSSLSNSAMSPMSCLRHSSLPTFSSTTSGSGRVVAKDAQFLLIHQKGNGMPKSEFEMRSSPLEDEWWLLDVTDVEGYSTCKGTKLKVGDNISFTYPKQEFPDKMTSKMKRPWGRGKPSSEIVRFSTVQGGEVGRLPGDWARCLIPLVHLGLAKLDAVCKSAPSHLSLMDSIVLSIRLFINRALFKSYNDLQTSSVPSSIEGTTNHPLPILMFMLGKKPFRKAEFSPEDLYNQRSFLDSGPFAHFPDNNAAKRQKVASDLSSAREDQEEEVSALSDSEVTKFVGMSNSCDLKEMEPSSNLECELRPYQKQALFWMANLEAGNTFEDAAEMLHPCWAGYYLADKRSSAFYINVFSGEATLDFPSALQTAKGGILADAMGLGKTVMTIALILTNCGKGGFSSEKIVKVEEDLNGSVPHSSLDSLDLPSNEMFKKEVSNASLSFKKRLRKGGGTLIVCPMTLLGQWKTEFENHVIAGVLSVYAHYGTDRCKDPKFLLKHDVVLTTYGILQSEYDPSNSGEDGPLHSVHWFRIVLDEAHTIKASRSLSAQAVFRLMADRRWCLTGTPVQNKLEDIFSLLHFLRVEPWSNWGWWNKLIQRPHEEGQPQGLKLLQSILKPLMLRRTKDSTDRDGRPILVLPPAETQVIECELSEAERDFYNALFHKSKVKFDKFVEQGRVLHNYASILELLLRLRQCCDHPFLVFSRGDTGDYADLDKLAKRFMNGGRCDGDDSFAQGPTKAYIQEVVDDLRKGDKAECPICLEAVEDAVLTPCAHCMCRECLFASWRSSGSGACPLCRQTFNKQELVTVPTSSRFRVDIEKNWTESSKVTSLLQQLESLKKSGAKSIVISQWTSFLDLLEIPFNRQKLKYARLDGTLSQQQREGVIKEFSCNSDISVLLISLKAGGVGINLTAASNAFLLDPWWNPAVEEQAIMRIHRIGQTKKVSIKRFIVKDTVEEKMQQVQARKQNLIAGALTDQEVRTARIEELKMLFR</sequence>
<dbReference type="EMBL" id="CM055095">
    <property type="protein sequence ID" value="KAJ7559089.1"/>
    <property type="molecule type" value="Genomic_DNA"/>
</dbReference>
<accession>A0ACC2DY13</accession>
<keyword evidence="2" id="KW-1185">Reference proteome</keyword>